<dbReference type="Proteomes" id="UP000249590">
    <property type="component" value="Unassembled WGS sequence"/>
</dbReference>
<dbReference type="InterPro" id="IPR000683">
    <property type="entry name" value="Gfo/Idh/MocA-like_OxRdtase_N"/>
</dbReference>
<evidence type="ECO:0000259" key="3">
    <source>
        <dbReference type="Pfam" id="PF01408"/>
    </source>
</evidence>
<dbReference type="GO" id="GO:0016491">
    <property type="term" value="F:oxidoreductase activity"/>
    <property type="evidence" value="ECO:0007669"/>
    <property type="project" value="UniProtKB-KW"/>
</dbReference>
<feature type="domain" description="Gfo/Idh/MocA-like oxidoreductase N-terminal" evidence="3">
    <location>
        <begin position="8"/>
        <end position="122"/>
    </location>
</feature>
<accession>A0A8B2NYL2</accession>
<comment type="similarity">
    <text evidence="1">Belongs to the Gfo/Idh/MocA family.</text>
</comment>
<dbReference type="InterPro" id="IPR055170">
    <property type="entry name" value="GFO_IDH_MocA-like_dom"/>
</dbReference>
<dbReference type="AlphaFoldDB" id="A0A8B2NYL2"/>
<dbReference type="Gene3D" id="3.40.50.720">
    <property type="entry name" value="NAD(P)-binding Rossmann-like Domain"/>
    <property type="match status" value="1"/>
</dbReference>
<dbReference type="OrthoDB" id="9815825at2"/>
<reference evidence="5 6" key="1">
    <citation type="submission" date="2018-05" db="EMBL/GenBank/DDBJ databases">
        <title>Acuticoccus sediminis sp. nov., isolated from deep-sea sediment of Indian Ocean.</title>
        <authorList>
            <person name="Liu X."/>
            <person name="Lai Q."/>
            <person name="Du Y."/>
            <person name="Sun F."/>
            <person name="Zhang X."/>
            <person name="Wang S."/>
            <person name="Shao Z."/>
        </authorList>
    </citation>
    <scope>NUCLEOTIDE SEQUENCE [LARGE SCALE GENOMIC DNA]</scope>
    <source>
        <strain evidence="5 6">PTG4-2</strain>
    </source>
</reference>
<evidence type="ECO:0000313" key="5">
    <source>
        <dbReference type="EMBL" id="RAI01690.1"/>
    </source>
</evidence>
<evidence type="ECO:0000313" key="6">
    <source>
        <dbReference type="Proteomes" id="UP000249590"/>
    </source>
</evidence>
<proteinExistence type="inferred from homology"/>
<dbReference type="PANTHER" id="PTHR22604:SF105">
    <property type="entry name" value="TRANS-1,2-DIHYDROBENZENE-1,2-DIOL DEHYDROGENASE"/>
    <property type="match status" value="1"/>
</dbReference>
<gene>
    <name evidence="5" type="ORF">DLJ53_09760</name>
</gene>
<evidence type="ECO:0000256" key="2">
    <source>
        <dbReference type="ARBA" id="ARBA00023002"/>
    </source>
</evidence>
<dbReference type="SUPFAM" id="SSF55347">
    <property type="entry name" value="Glyceraldehyde-3-phosphate dehydrogenase-like, C-terminal domain"/>
    <property type="match status" value="1"/>
</dbReference>
<dbReference type="InterPro" id="IPR036291">
    <property type="entry name" value="NAD(P)-bd_dom_sf"/>
</dbReference>
<evidence type="ECO:0000256" key="1">
    <source>
        <dbReference type="ARBA" id="ARBA00010928"/>
    </source>
</evidence>
<dbReference type="SUPFAM" id="SSF51735">
    <property type="entry name" value="NAD(P)-binding Rossmann-fold domains"/>
    <property type="match status" value="1"/>
</dbReference>
<comment type="caution">
    <text evidence="5">The sequence shown here is derived from an EMBL/GenBank/DDBJ whole genome shotgun (WGS) entry which is preliminary data.</text>
</comment>
<evidence type="ECO:0000259" key="4">
    <source>
        <dbReference type="Pfam" id="PF22725"/>
    </source>
</evidence>
<keyword evidence="6" id="KW-1185">Reference proteome</keyword>
<dbReference type="Gene3D" id="3.30.360.10">
    <property type="entry name" value="Dihydrodipicolinate Reductase, domain 2"/>
    <property type="match status" value="1"/>
</dbReference>
<dbReference type="EMBL" id="QHHQ01000002">
    <property type="protein sequence ID" value="RAI01690.1"/>
    <property type="molecule type" value="Genomic_DNA"/>
</dbReference>
<dbReference type="GO" id="GO:0000166">
    <property type="term" value="F:nucleotide binding"/>
    <property type="evidence" value="ECO:0007669"/>
    <property type="project" value="InterPro"/>
</dbReference>
<sequence length="334" mass="35467">MSKLQWGILSTAQIGLNKAIPGIQRSASGEVAAIASRGEERAVKAAADLSIPRAYGSYEALLADPAVEAVYNPLPNHLHVPWTIKALEAGKHVLCEKPIAITKAEAATLKAAADRSGRLVAEAFMVRHHPQWRLVREIAASGRLGEVRAIQTLFAYHNPDPANIRNQADIGGGGLLDIGCYAVATARFLFGAEPERAIAAIDRDPALGVDRMTSGLVVFPGAQQLGFTVATQIAKGQRVEILGTRARITMLVPFNAPHDRAVDIVVDDGTDLFGAGAETISVAPADQFTLQADAFAAAVRGEAPLEWGLDDALANMAVLDALFRSAETSTWERP</sequence>
<keyword evidence="2" id="KW-0560">Oxidoreductase</keyword>
<dbReference type="PANTHER" id="PTHR22604">
    <property type="entry name" value="OXIDOREDUCTASES"/>
    <property type="match status" value="1"/>
</dbReference>
<feature type="domain" description="GFO/IDH/MocA-like oxidoreductase" evidence="4">
    <location>
        <begin position="132"/>
        <end position="248"/>
    </location>
</feature>
<dbReference type="Pfam" id="PF01408">
    <property type="entry name" value="GFO_IDH_MocA"/>
    <property type="match status" value="1"/>
</dbReference>
<dbReference type="InterPro" id="IPR050984">
    <property type="entry name" value="Gfo/Idh/MocA_domain"/>
</dbReference>
<name>A0A8B2NYL2_9HYPH</name>
<organism evidence="5 6">
    <name type="scientific">Acuticoccus sediminis</name>
    <dbReference type="NCBI Taxonomy" id="2184697"/>
    <lineage>
        <taxon>Bacteria</taxon>
        <taxon>Pseudomonadati</taxon>
        <taxon>Pseudomonadota</taxon>
        <taxon>Alphaproteobacteria</taxon>
        <taxon>Hyphomicrobiales</taxon>
        <taxon>Amorphaceae</taxon>
        <taxon>Acuticoccus</taxon>
    </lineage>
</organism>
<dbReference type="RefSeq" id="WP_111344733.1">
    <property type="nucleotide sequence ID" value="NZ_QHHQ01000002.1"/>
</dbReference>
<protein>
    <submittedName>
        <fullName evidence="5">NAD-binding protein</fullName>
    </submittedName>
</protein>
<dbReference type="Pfam" id="PF22725">
    <property type="entry name" value="GFO_IDH_MocA_C3"/>
    <property type="match status" value="1"/>
</dbReference>